<protein>
    <submittedName>
        <fullName evidence="1">Uncharacterized protein</fullName>
    </submittedName>
</protein>
<dbReference type="AlphaFoldDB" id="A0A240E2Z2"/>
<accession>A0A240E2Z2</accession>
<sequence>MNKKQLFGKIAVAHLYGPQQYDGREVFYDADKGEFWDPLMNSYLGHVAGLALIDIYFGHDKTPVSSVK</sequence>
<gene>
    <name evidence="1" type="ORF">SAMN06295945_1994</name>
</gene>
<dbReference type="RefSeq" id="WP_096674853.1">
    <property type="nucleotide sequence ID" value="NZ_OANS01000008.1"/>
</dbReference>
<dbReference type="OrthoDB" id="9856407at2"/>
<reference evidence="2" key="1">
    <citation type="submission" date="2017-08" db="EMBL/GenBank/DDBJ databases">
        <authorList>
            <person name="Varghese N."/>
            <person name="Submissions S."/>
        </authorList>
    </citation>
    <scope>NUCLEOTIDE SEQUENCE [LARGE SCALE GENOMIC DNA]</scope>
    <source>
        <strain evidence="2">AP-Melu-1000-B4</strain>
    </source>
</reference>
<name>A0A240E2Z2_9BURK</name>
<proteinExistence type="predicted"/>
<dbReference type="Proteomes" id="UP000218069">
    <property type="component" value="Unassembled WGS sequence"/>
</dbReference>
<organism evidence="1 2">
    <name type="scientific">Polynucleobacter meluiroseus</name>
    <dbReference type="NCBI Taxonomy" id="1938814"/>
    <lineage>
        <taxon>Bacteria</taxon>
        <taxon>Pseudomonadati</taxon>
        <taxon>Pseudomonadota</taxon>
        <taxon>Betaproteobacteria</taxon>
        <taxon>Burkholderiales</taxon>
        <taxon>Burkholderiaceae</taxon>
        <taxon>Polynucleobacter</taxon>
    </lineage>
</organism>
<evidence type="ECO:0000313" key="1">
    <source>
        <dbReference type="EMBL" id="SNX29613.1"/>
    </source>
</evidence>
<dbReference type="EMBL" id="OANS01000008">
    <property type="protein sequence ID" value="SNX29613.1"/>
    <property type="molecule type" value="Genomic_DNA"/>
</dbReference>
<evidence type="ECO:0000313" key="2">
    <source>
        <dbReference type="Proteomes" id="UP000218069"/>
    </source>
</evidence>
<keyword evidence="2" id="KW-1185">Reference proteome</keyword>